<comment type="caution">
    <text evidence="3">The sequence shown here is derived from an EMBL/GenBank/DDBJ whole genome shotgun (WGS) entry which is preliminary data.</text>
</comment>
<reference evidence="3 4" key="2">
    <citation type="submission" date="2019-01" db="EMBL/GenBank/DDBJ databases">
        <title>Motilimonas pumilus sp. nov., isolated from the gut of sea cucumber (Apostichopus japonicus).</title>
        <authorList>
            <person name="Wang F.-Q."/>
            <person name="Ren L.-H."/>
            <person name="Lin Y.-W."/>
            <person name="Sun G.-H."/>
            <person name="Du Z.-J."/>
            <person name="Zhao J.-X."/>
            <person name="Liu X.-J."/>
            <person name="Liu L.-J."/>
        </authorList>
    </citation>
    <scope>NUCLEOTIDE SEQUENCE [LARGE SCALE GENOMIC DNA]</scope>
    <source>
        <strain evidence="3 4">PLHSC7-2</strain>
    </source>
</reference>
<dbReference type="Proteomes" id="UP000283255">
    <property type="component" value="Unassembled WGS sequence"/>
</dbReference>
<proteinExistence type="predicted"/>
<keyword evidence="1" id="KW-1133">Transmembrane helix</keyword>
<keyword evidence="4" id="KW-1185">Reference proteome</keyword>
<sequence length="151" mass="16881">MEKIYLGWLFIAGAVLALLPVAYMLFKAIKSKGWPTRMAMITYNSLAVKKAGYWQGRTALGGDLIKYRYNVERVDYTGNQITAADLVIKLMVASDGVLEHYPEQTMIEVAYNPNKPHQALLQPGLTRWNLIPLITISIFFAAGYALINGLL</sequence>
<evidence type="ECO:0000313" key="3">
    <source>
        <dbReference type="EMBL" id="RJG49878.1"/>
    </source>
</evidence>
<dbReference type="RefSeq" id="WP_119909524.1">
    <property type="nucleotide sequence ID" value="NZ_QZCH01000003.1"/>
</dbReference>
<feature type="transmembrane region" description="Helical" evidence="1">
    <location>
        <begin position="128"/>
        <end position="147"/>
    </location>
</feature>
<keyword evidence="1" id="KW-0812">Transmembrane</keyword>
<name>A0A418YHM3_9GAMM</name>
<organism evidence="3 4">
    <name type="scientific">Motilimonas pumila</name>
    <dbReference type="NCBI Taxonomy" id="2303987"/>
    <lineage>
        <taxon>Bacteria</taxon>
        <taxon>Pseudomonadati</taxon>
        <taxon>Pseudomonadota</taxon>
        <taxon>Gammaproteobacteria</taxon>
        <taxon>Alteromonadales</taxon>
        <taxon>Alteromonadales genera incertae sedis</taxon>
        <taxon>Motilimonas</taxon>
    </lineage>
</organism>
<evidence type="ECO:0000259" key="2">
    <source>
        <dbReference type="Pfam" id="PF12158"/>
    </source>
</evidence>
<feature type="transmembrane region" description="Helical" evidence="1">
    <location>
        <begin position="6"/>
        <end position="26"/>
    </location>
</feature>
<dbReference type="InterPro" id="IPR021994">
    <property type="entry name" value="DUF3592"/>
</dbReference>
<dbReference type="AlphaFoldDB" id="A0A418YHM3"/>
<dbReference type="EMBL" id="QZCH01000003">
    <property type="protein sequence ID" value="RJG49878.1"/>
    <property type="molecule type" value="Genomic_DNA"/>
</dbReference>
<gene>
    <name evidence="3" type="ORF">D1Z90_04325</name>
</gene>
<evidence type="ECO:0000256" key="1">
    <source>
        <dbReference type="SAM" id="Phobius"/>
    </source>
</evidence>
<feature type="domain" description="DUF3592" evidence="2">
    <location>
        <begin position="64"/>
        <end position="125"/>
    </location>
</feature>
<dbReference type="OrthoDB" id="5381784at2"/>
<evidence type="ECO:0000313" key="4">
    <source>
        <dbReference type="Proteomes" id="UP000283255"/>
    </source>
</evidence>
<dbReference type="Pfam" id="PF12158">
    <property type="entry name" value="DUF3592"/>
    <property type="match status" value="1"/>
</dbReference>
<keyword evidence="1" id="KW-0472">Membrane</keyword>
<accession>A0A418YHM3</accession>
<reference evidence="3 4" key="1">
    <citation type="submission" date="2018-09" db="EMBL/GenBank/DDBJ databases">
        <authorList>
            <person name="Wang F."/>
        </authorList>
    </citation>
    <scope>NUCLEOTIDE SEQUENCE [LARGE SCALE GENOMIC DNA]</scope>
    <source>
        <strain evidence="3 4">PLHSC7-2</strain>
    </source>
</reference>
<protein>
    <submittedName>
        <fullName evidence="3">DUF3592 domain-containing protein</fullName>
    </submittedName>
</protein>